<sequence length="486" mass="55193">MQFKTSYLFLIFGLLLLVSCQDYDEFQNDPNRTTEANPGLLLTNIEVSTLNSIDLNASMASRHLVNVNLVEDSQYYGWDRASFGFYNTLRQVKKMEEEAENFNNQNFTAIARFFEAFIYEQITRQFGDIPQAEAMLAESGNFQPVYDPQEQVYLRIFELLEEANSLLEVSGPAINGDVIFNNDLLQWKKLINSFHLRVLMSLSVREDDPNLNLPSRFNVIYSNAGVYPIMESADDNAFYSYSEETGNVYPFWRNASITTSYILEETFVERLKSFSDPRLFEMASPDSNSSDDDPLSFESYSGLLGSAPLNANVARLTSGEGSSLNSRYVEDAEAEVNLSLGFAELNFILAEAAHRNWISADAEGFYQAGIRASMAYYDIDANLVENYLAQPIITYQALTGLEQILTQKHTAMFLNSGWEPFYDNRRTGFPEFSVDGGGIINEEGVPKRWMYPFSEINQNVDNLQEAIQRQFPQGDNVNAVMWSIQN</sequence>
<evidence type="ECO:0000313" key="3">
    <source>
        <dbReference type="Proteomes" id="UP001500185"/>
    </source>
</evidence>
<dbReference type="Proteomes" id="UP001500185">
    <property type="component" value="Unassembled WGS sequence"/>
</dbReference>
<reference evidence="2 3" key="1">
    <citation type="journal article" date="2019" name="Int. J. Syst. Evol. Microbiol.">
        <title>The Global Catalogue of Microorganisms (GCM) 10K type strain sequencing project: providing services to taxonomists for standard genome sequencing and annotation.</title>
        <authorList>
            <consortium name="The Broad Institute Genomics Platform"/>
            <consortium name="The Broad Institute Genome Sequencing Center for Infectious Disease"/>
            <person name="Wu L."/>
            <person name="Ma J."/>
        </authorList>
    </citation>
    <scope>NUCLEOTIDE SEQUENCE [LARGE SCALE GENOMIC DNA]</scope>
    <source>
        <strain evidence="2 3">JCM 16231</strain>
    </source>
</reference>
<dbReference type="SUPFAM" id="SSF48452">
    <property type="entry name" value="TPR-like"/>
    <property type="match status" value="1"/>
</dbReference>
<dbReference type="InterPro" id="IPR011990">
    <property type="entry name" value="TPR-like_helical_dom_sf"/>
</dbReference>
<proteinExistence type="predicted"/>
<dbReference type="RefSeq" id="WP_224453941.1">
    <property type="nucleotide sequence ID" value="NZ_BAAAGG010000005.1"/>
</dbReference>
<dbReference type="EMBL" id="BAAAGG010000005">
    <property type="protein sequence ID" value="GAA0757634.1"/>
    <property type="molecule type" value="Genomic_DNA"/>
</dbReference>
<dbReference type="Gene3D" id="1.25.40.390">
    <property type="match status" value="1"/>
</dbReference>
<keyword evidence="1" id="KW-0175">Coiled coil</keyword>
<dbReference type="InterPro" id="IPR041662">
    <property type="entry name" value="SusD-like_2"/>
</dbReference>
<organism evidence="2 3">
    <name type="scientific">Psychroflexus lacisalsi</name>
    <dbReference type="NCBI Taxonomy" id="503928"/>
    <lineage>
        <taxon>Bacteria</taxon>
        <taxon>Pseudomonadati</taxon>
        <taxon>Bacteroidota</taxon>
        <taxon>Flavobacteriia</taxon>
        <taxon>Flavobacteriales</taxon>
        <taxon>Flavobacteriaceae</taxon>
        <taxon>Psychroflexus</taxon>
    </lineage>
</organism>
<name>A0ABN1K7X8_9FLAO</name>
<protein>
    <submittedName>
        <fullName evidence="2">SusD/RagB family nutrient-binding outer membrane lipoprotein</fullName>
    </submittedName>
</protein>
<evidence type="ECO:0000313" key="2">
    <source>
        <dbReference type="EMBL" id="GAA0757634.1"/>
    </source>
</evidence>
<gene>
    <name evidence="2" type="ORF">GCM10009433_14070</name>
</gene>
<feature type="coiled-coil region" evidence="1">
    <location>
        <begin position="85"/>
        <end position="112"/>
    </location>
</feature>
<dbReference type="PROSITE" id="PS51257">
    <property type="entry name" value="PROKAR_LIPOPROTEIN"/>
    <property type="match status" value="1"/>
</dbReference>
<keyword evidence="2" id="KW-0449">Lipoprotein</keyword>
<comment type="caution">
    <text evidence="2">The sequence shown here is derived from an EMBL/GenBank/DDBJ whole genome shotgun (WGS) entry which is preliminary data.</text>
</comment>
<evidence type="ECO:0000256" key="1">
    <source>
        <dbReference type="SAM" id="Coils"/>
    </source>
</evidence>
<keyword evidence="3" id="KW-1185">Reference proteome</keyword>
<accession>A0ABN1K7X8</accession>
<dbReference type="Pfam" id="PF12771">
    <property type="entry name" value="SusD-like_2"/>
    <property type="match status" value="1"/>
</dbReference>